<name>A0AA42W4T1_9BURK</name>
<proteinExistence type="predicted"/>
<accession>A0AA42W4T1</accession>
<gene>
    <name evidence="3" type="ORF">N5J23_11680</name>
</gene>
<evidence type="ECO:0000313" key="3">
    <source>
        <dbReference type="EMBL" id="MDH2006199.1"/>
    </source>
</evidence>
<evidence type="ECO:0000256" key="1">
    <source>
        <dbReference type="SAM" id="MobiDB-lite"/>
    </source>
</evidence>
<feature type="region of interest" description="Disordered" evidence="1">
    <location>
        <begin position="59"/>
        <end position="105"/>
    </location>
</feature>
<comment type="caution">
    <text evidence="3">The sequence shown here is derived from an EMBL/GenBank/DDBJ whole genome shotgun (WGS) entry which is preliminary data.</text>
</comment>
<protein>
    <recommendedName>
        <fullName evidence="5">Transmembrane protein</fullName>
    </recommendedName>
</protein>
<organism evidence="3 4">
    <name type="scientific">Comamonas aquatica</name>
    <dbReference type="NCBI Taxonomy" id="225991"/>
    <lineage>
        <taxon>Bacteria</taxon>
        <taxon>Pseudomonadati</taxon>
        <taxon>Pseudomonadota</taxon>
        <taxon>Betaproteobacteria</taxon>
        <taxon>Burkholderiales</taxon>
        <taxon>Comamonadaceae</taxon>
        <taxon>Comamonas</taxon>
    </lineage>
</organism>
<evidence type="ECO:0000256" key="2">
    <source>
        <dbReference type="SAM" id="Phobius"/>
    </source>
</evidence>
<sequence>MYLIVIAWFYVTLMMALAEAASPQGSILGAVITFVLYGLLPMSILVYILGTPARKRRLKAQREAEQRDWDAAHAATAPSASLPDAGGHAPGPAEDAGIAAVRKEP</sequence>
<keyword evidence="2" id="KW-0812">Transmembrane</keyword>
<dbReference type="RefSeq" id="WP_279811855.1">
    <property type="nucleotide sequence ID" value="NZ_JAOCIA010000019.1"/>
</dbReference>
<evidence type="ECO:0000313" key="4">
    <source>
        <dbReference type="Proteomes" id="UP001161294"/>
    </source>
</evidence>
<evidence type="ECO:0008006" key="5">
    <source>
        <dbReference type="Google" id="ProtNLM"/>
    </source>
</evidence>
<keyword evidence="2" id="KW-0472">Membrane</keyword>
<dbReference type="Proteomes" id="UP001161294">
    <property type="component" value="Unassembled WGS sequence"/>
</dbReference>
<reference evidence="3" key="1">
    <citation type="submission" date="2022-09" db="EMBL/GenBank/DDBJ databases">
        <title>Intensive care unit water sources are persistently colonized with multi-drug resistant bacteria and are the site of extensive horizontal gene transfer of antibiotic resistance genes.</title>
        <authorList>
            <person name="Diorio-Toth L."/>
        </authorList>
    </citation>
    <scope>NUCLEOTIDE SEQUENCE</scope>
    <source>
        <strain evidence="3">GD03686</strain>
    </source>
</reference>
<dbReference type="EMBL" id="JAOCJW010000021">
    <property type="protein sequence ID" value="MDH2006199.1"/>
    <property type="molecule type" value="Genomic_DNA"/>
</dbReference>
<feature type="compositionally biased region" description="Basic and acidic residues" evidence="1">
    <location>
        <begin position="60"/>
        <end position="71"/>
    </location>
</feature>
<dbReference type="AlphaFoldDB" id="A0AA42W4T1"/>
<feature type="transmembrane region" description="Helical" evidence="2">
    <location>
        <begin position="30"/>
        <end position="49"/>
    </location>
</feature>
<keyword evidence="2" id="KW-1133">Transmembrane helix</keyword>